<feature type="domain" description="EH" evidence="4">
    <location>
        <begin position="1"/>
        <end position="91"/>
    </location>
</feature>
<feature type="region of interest" description="Disordered" evidence="3">
    <location>
        <begin position="753"/>
        <end position="936"/>
    </location>
</feature>
<feature type="compositionally biased region" description="Basic and acidic residues" evidence="3">
    <location>
        <begin position="778"/>
        <end position="789"/>
    </location>
</feature>
<feature type="compositionally biased region" description="Polar residues" evidence="3">
    <location>
        <begin position="178"/>
        <end position="193"/>
    </location>
</feature>
<dbReference type="SMART" id="SM00054">
    <property type="entry name" value="EFh"/>
    <property type="match status" value="4"/>
</dbReference>
<feature type="compositionally biased region" description="Polar residues" evidence="3">
    <location>
        <begin position="285"/>
        <end position="297"/>
    </location>
</feature>
<feature type="compositionally biased region" description="Polar residues" evidence="3">
    <location>
        <begin position="1057"/>
        <end position="1070"/>
    </location>
</feature>
<feature type="domain" description="EF-hand" evidence="5">
    <location>
        <begin position="1"/>
        <end position="35"/>
    </location>
</feature>
<feature type="compositionally biased region" description="Polar residues" evidence="3">
    <location>
        <begin position="216"/>
        <end position="259"/>
    </location>
</feature>
<dbReference type="PANTHER" id="PTHR11216">
    <property type="entry name" value="EH DOMAIN"/>
    <property type="match status" value="1"/>
</dbReference>
<dbReference type="InterPro" id="IPR018247">
    <property type="entry name" value="EF_Hand_1_Ca_BS"/>
</dbReference>
<feature type="region of interest" description="Disordered" evidence="3">
    <location>
        <begin position="1022"/>
        <end position="1212"/>
    </location>
</feature>
<dbReference type="AlphaFoldDB" id="A0A3B6TN43"/>
<dbReference type="Gramene" id="TraesCAD_scaffold_018287_01G000100.1">
    <property type="protein sequence ID" value="TraesCAD_scaffold_018287_01G000100.1"/>
    <property type="gene ID" value="TraesCAD_scaffold_018287_01G000100"/>
</dbReference>
<feature type="domain" description="EF-hand" evidence="5">
    <location>
        <begin position="421"/>
        <end position="456"/>
    </location>
</feature>
<feature type="domain" description="EH" evidence="4">
    <location>
        <begin position="388"/>
        <end position="468"/>
    </location>
</feature>
<feature type="region of interest" description="Disordered" evidence="3">
    <location>
        <begin position="973"/>
        <end position="1006"/>
    </location>
</feature>
<dbReference type="PROSITE" id="PS50222">
    <property type="entry name" value="EF_HAND_2"/>
    <property type="match status" value="2"/>
</dbReference>
<evidence type="ECO:0000256" key="3">
    <source>
        <dbReference type="SAM" id="MobiDB-lite"/>
    </source>
</evidence>
<feature type="region of interest" description="Disordered" evidence="3">
    <location>
        <begin position="99"/>
        <end position="376"/>
    </location>
</feature>
<feature type="compositionally biased region" description="Basic and acidic residues" evidence="3">
    <location>
        <begin position="754"/>
        <end position="766"/>
    </location>
</feature>
<dbReference type="GO" id="GO:0005509">
    <property type="term" value="F:calcium ion binding"/>
    <property type="evidence" value="ECO:0007669"/>
    <property type="project" value="InterPro"/>
</dbReference>
<dbReference type="PANTHER" id="PTHR11216:SF175">
    <property type="entry name" value="OS06G0728600 PROTEIN"/>
    <property type="match status" value="1"/>
</dbReference>
<name>A0A3B6TN43_WHEAT</name>
<dbReference type="PROSITE" id="PS00018">
    <property type="entry name" value="EF_HAND_1"/>
    <property type="match status" value="2"/>
</dbReference>
<feature type="coiled-coil region" evidence="2">
    <location>
        <begin position="558"/>
        <end position="585"/>
    </location>
</feature>
<protein>
    <recommendedName>
        <fullName evidence="8">Calcium-binding EF hand family protein</fullName>
    </recommendedName>
</protein>
<feature type="compositionally biased region" description="Polar residues" evidence="3">
    <location>
        <begin position="126"/>
        <end position="142"/>
    </location>
</feature>
<dbReference type="Gene3D" id="1.10.238.10">
    <property type="entry name" value="EF-hand"/>
    <property type="match status" value="2"/>
</dbReference>
<dbReference type="OrthoDB" id="524326at2759"/>
<dbReference type="Gramene" id="TraesWEE_scaffold_015879_01G000400.1">
    <property type="protein sequence ID" value="TraesWEE_scaffold_015879_01G000400.1"/>
    <property type="gene ID" value="TraesWEE_scaffold_015879_01G000400"/>
</dbReference>
<feature type="compositionally biased region" description="Basic and acidic residues" evidence="3">
    <location>
        <begin position="1164"/>
        <end position="1173"/>
    </location>
</feature>
<evidence type="ECO:0000259" key="4">
    <source>
        <dbReference type="PROSITE" id="PS50031"/>
    </source>
</evidence>
<keyword evidence="1" id="KW-0106">Calcium</keyword>
<organism evidence="6">
    <name type="scientific">Triticum aestivum</name>
    <name type="common">Wheat</name>
    <dbReference type="NCBI Taxonomy" id="4565"/>
    <lineage>
        <taxon>Eukaryota</taxon>
        <taxon>Viridiplantae</taxon>
        <taxon>Streptophyta</taxon>
        <taxon>Embryophyta</taxon>
        <taxon>Tracheophyta</taxon>
        <taxon>Spermatophyta</taxon>
        <taxon>Magnoliopsida</taxon>
        <taxon>Liliopsida</taxon>
        <taxon>Poales</taxon>
        <taxon>Poaceae</taxon>
        <taxon>BOP clade</taxon>
        <taxon>Pooideae</taxon>
        <taxon>Triticodae</taxon>
        <taxon>Triticeae</taxon>
        <taxon>Triticinae</taxon>
        <taxon>Triticum</taxon>
    </lineage>
</organism>
<dbReference type="Gramene" id="TraesCLE_scaffold_026651_01G000400.1">
    <property type="protein sequence ID" value="TraesCLE_scaffold_026651_01G000400.1"/>
    <property type="gene ID" value="TraesCLE_scaffold_026651_01G000400"/>
</dbReference>
<keyword evidence="2" id="KW-0175">Coiled coil</keyword>
<accession>A0A3B6TN43</accession>
<dbReference type="SUPFAM" id="SSF47473">
    <property type="entry name" value="EF-hand"/>
    <property type="match status" value="2"/>
</dbReference>
<evidence type="ECO:0008006" key="8">
    <source>
        <dbReference type="Google" id="ProtNLM"/>
    </source>
</evidence>
<dbReference type="InterPro" id="IPR011992">
    <property type="entry name" value="EF-hand-dom_pair"/>
</dbReference>
<feature type="compositionally biased region" description="Polar residues" evidence="3">
    <location>
        <begin position="1130"/>
        <end position="1151"/>
    </location>
</feature>
<sequence>MEAAFDAYFRAADLDRDGRISGQEAVAFFKGSGLPQPVLAQIWTYADKNRTGFLGREDFFNSLKLVTVAQSGRQLTPDIVKSALFGPAAAKIPAPRINIPTAAPQTNSVASPPQPTQALGPRQHTPVVNGSQGPPGSSLNPQVPQPGNLVRPPQPPNANIPPAQGIAPRPPVGGGLSGLNQAGSTTANLSTDWFSGKKSASPLGGTSQAPVRGASPQVNLGTVGIPTQSSTPAAQTPAITTSVKPNPTDLNILSSQPAVNDSKALVPLGNGSPSNSSFGVDPFSATPQPTQNSSFPHVSNGLPGSTAHGPAAGPHHPPKPMPPGPVQGISSLPSHTGQVPPNQPAPKQNQFNSIPSTPGPPSANIPGGQIPTNQKQFQAPWPKITQADVRKYMIVFIKVDRDRDGKITGEEARNLFLSWRLPREILRKVWDLSDQDKDGMLSFKEFCFAVYLMERFREQRPLPDVLPDGIWAEGISLPSTGQFAENPSGPAPHQSAGFASRAMQGPHPGMPPSSVKQQHRRPLHFDDDTTPTEPQKPKVPALEKHLVGQLSKEEQNALEAKFKEASDADKKVQELEKEILDSREKTDYYRTKMQELILYKSRCDNRFNEVSESMSADKREVQSLSAKYDERCKKVGDVASKLSMDEATFREIQAKKLEIYNSIVKLQKGDGDDEKLQERANQIQSELEELVKSLNEQCKRYGLRAKPTTLVELPFGWQPGIQETAAVWDEEWDRFAEDGFSIIKELTVEVEPPAVKESHPTVEDGKVSSNGVSTATSTEKEDSKTDKTAAAEQTVEPEATGSNGKAELAKNPPVSPAKKAKDGHTNEPSVTNADSPRAADSISNDGASDSPVRGDKTNNRHSWGPSFDHGDDNDSLWNFGDKDGENGDSDLFFGPGGLPPIRTGGSTSASAFGKEQKPMFDSVPGTPMEKPFFDSVPGTPLQKSVFDYSVPSTPMQNSSFDYSVPSTPMQKSLFDSSVPSTPMQRSLFDSSVPSTPMQKSLFDSSVPSTPMGNSFYDSFPSTPMQGSLFDSGPGRVESPTAGSTYGGGQQKGFFDSSVPSTPMYNSSFSPRYSEAGDDSSFDTFSQMDSFGAKDSTSFGQPRDSFSRFDSFGSSAELGGSNDAFGRFDSFRSNADQGGGSSFTRYDSMSSNADHDRSNTFARFDSMKSTDSHDQGYSFDDDDPFGTGPFKPSKPSTEASSPTRHGTDKWSAF</sequence>
<reference evidence="6" key="1">
    <citation type="submission" date="2018-08" db="EMBL/GenBank/DDBJ databases">
        <authorList>
            <person name="Rossello M."/>
        </authorList>
    </citation>
    <scope>NUCLEOTIDE SEQUENCE [LARGE SCALE GENOMIC DNA]</scope>
    <source>
        <strain evidence="6">cv. Chinese Spring</strain>
    </source>
</reference>
<keyword evidence="7" id="KW-1185">Reference proteome</keyword>
<evidence type="ECO:0000259" key="5">
    <source>
        <dbReference type="PROSITE" id="PS50222"/>
    </source>
</evidence>
<dbReference type="Proteomes" id="UP000019116">
    <property type="component" value="Chromosome 7D"/>
</dbReference>
<feature type="region of interest" description="Disordered" evidence="3">
    <location>
        <begin position="481"/>
        <end position="539"/>
    </location>
</feature>
<reference evidence="6" key="2">
    <citation type="submission" date="2018-10" db="UniProtKB">
        <authorList>
            <consortium name="EnsemblPlants"/>
        </authorList>
    </citation>
    <scope>IDENTIFICATION</scope>
</reference>
<feature type="compositionally biased region" description="Polar residues" evidence="3">
    <location>
        <begin position="1193"/>
        <end position="1203"/>
    </location>
</feature>
<evidence type="ECO:0000313" key="6">
    <source>
        <dbReference type="EnsemblPlants" id="TraesCS7D02G539600.1"/>
    </source>
</evidence>
<dbReference type="Gramene" id="TraesROB_scaffold_026223_01G000100.1">
    <property type="protein sequence ID" value="TraesROB_scaffold_026223_01G000100.1"/>
    <property type="gene ID" value="TraesROB_scaffold_026223_01G000100"/>
</dbReference>
<dbReference type="CDD" id="cd00052">
    <property type="entry name" value="EH"/>
    <property type="match status" value="2"/>
</dbReference>
<dbReference type="SMART" id="SM00027">
    <property type="entry name" value="EH"/>
    <property type="match status" value="2"/>
</dbReference>
<dbReference type="EnsemblPlants" id="TraesCS7D02G539600.1">
    <property type="protein sequence ID" value="TraesCS7D02G539600.1"/>
    <property type="gene ID" value="TraesCS7D02G539600"/>
</dbReference>
<proteinExistence type="predicted"/>
<dbReference type="Pfam" id="PF12763">
    <property type="entry name" value="EH"/>
    <property type="match status" value="2"/>
</dbReference>
<feature type="compositionally biased region" description="Polar residues" evidence="3">
    <location>
        <begin position="1081"/>
        <end position="1099"/>
    </location>
</feature>
<dbReference type="InterPro" id="IPR000261">
    <property type="entry name" value="EH_dom"/>
</dbReference>
<feature type="compositionally biased region" description="Polar residues" evidence="3">
    <location>
        <begin position="767"/>
        <end position="777"/>
    </location>
</feature>
<feature type="compositionally biased region" description="Polar residues" evidence="3">
    <location>
        <begin position="328"/>
        <end position="356"/>
    </location>
</feature>
<dbReference type="InterPro" id="IPR002048">
    <property type="entry name" value="EF_hand_dom"/>
</dbReference>
<dbReference type="PROSITE" id="PS50031">
    <property type="entry name" value="EH"/>
    <property type="match status" value="2"/>
</dbReference>
<evidence type="ECO:0000313" key="7">
    <source>
        <dbReference type="Proteomes" id="UP000019116"/>
    </source>
</evidence>
<evidence type="ECO:0000256" key="1">
    <source>
        <dbReference type="ARBA" id="ARBA00022837"/>
    </source>
</evidence>
<dbReference type="Gramene" id="TraesCS7D02G539600.1">
    <property type="protein sequence ID" value="TraesCS7D02G539600.1"/>
    <property type="gene ID" value="TraesCS7D02G539600"/>
</dbReference>
<gene>
    <name evidence="6" type="primary">LOC123164564</name>
</gene>
<evidence type="ECO:0000256" key="2">
    <source>
        <dbReference type="SAM" id="Coils"/>
    </source>
</evidence>
<feature type="coiled-coil region" evidence="2">
    <location>
        <begin position="673"/>
        <end position="700"/>
    </location>
</feature>
<dbReference type="SMR" id="A0A3B6TN43"/>